<reference evidence="1" key="1">
    <citation type="submission" date="2019-08" db="EMBL/GenBank/DDBJ databases">
        <authorList>
            <person name="Kucharzyk K."/>
            <person name="Murdoch R.W."/>
            <person name="Higgins S."/>
            <person name="Loffler F."/>
        </authorList>
    </citation>
    <scope>NUCLEOTIDE SEQUENCE</scope>
</reference>
<evidence type="ECO:0000313" key="1">
    <source>
        <dbReference type="EMBL" id="MPM55521.1"/>
    </source>
</evidence>
<accession>A0A645AT74</accession>
<gene>
    <name evidence="1" type="ORF">SDC9_102318</name>
</gene>
<dbReference type="EMBL" id="VSSQ01015311">
    <property type="protein sequence ID" value="MPM55521.1"/>
    <property type="molecule type" value="Genomic_DNA"/>
</dbReference>
<sequence length="111" mass="12885">MSVLDTNKIDGIGISRDGNKLILLISDHLDWSNEYEHLIQLQNKMNSYIGFIDDQQYKEIYPNKVFSLFCIEVHSMYELTANCLKFINVINKQLADRNISIETIVDKFGKP</sequence>
<organism evidence="1">
    <name type="scientific">bioreactor metagenome</name>
    <dbReference type="NCBI Taxonomy" id="1076179"/>
    <lineage>
        <taxon>unclassified sequences</taxon>
        <taxon>metagenomes</taxon>
        <taxon>ecological metagenomes</taxon>
    </lineage>
</organism>
<comment type="caution">
    <text evidence="1">The sequence shown here is derived from an EMBL/GenBank/DDBJ whole genome shotgun (WGS) entry which is preliminary data.</text>
</comment>
<protein>
    <submittedName>
        <fullName evidence="1">Uncharacterized protein</fullName>
    </submittedName>
</protein>
<name>A0A645AT74_9ZZZZ</name>
<dbReference type="AlphaFoldDB" id="A0A645AT74"/>
<proteinExistence type="predicted"/>
<dbReference type="InterPro" id="IPR046702">
    <property type="entry name" value="DUF6572"/>
</dbReference>
<dbReference type="Pfam" id="PF20212">
    <property type="entry name" value="DUF6572"/>
    <property type="match status" value="1"/>
</dbReference>